<evidence type="ECO:0000256" key="1">
    <source>
        <dbReference type="ARBA" id="ARBA00004123"/>
    </source>
</evidence>
<dbReference type="PANTHER" id="PTHR31140:SF58">
    <property type="entry name" value="DNA-BINDING PROTEIN RAV1"/>
    <property type="match status" value="1"/>
</dbReference>
<dbReference type="CDD" id="cd10017">
    <property type="entry name" value="B3_DNA"/>
    <property type="match status" value="1"/>
</dbReference>
<dbReference type="InterPro" id="IPR003340">
    <property type="entry name" value="B3_DNA-bd"/>
</dbReference>
<keyword evidence="5" id="KW-0539">Nucleus</keyword>
<dbReference type="Gene3D" id="2.40.330.10">
    <property type="entry name" value="DNA-binding pseudobarrel domain"/>
    <property type="match status" value="1"/>
</dbReference>
<evidence type="ECO:0000256" key="6">
    <source>
        <dbReference type="SAM" id="MobiDB-lite"/>
    </source>
</evidence>
<feature type="domain" description="TF-B3" evidence="7">
    <location>
        <begin position="192"/>
        <end position="310"/>
    </location>
</feature>
<organism evidence="9 10">
    <name type="scientific">Kingdonia uniflora</name>
    <dbReference type="NCBI Taxonomy" id="39325"/>
    <lineage>
        <taxon>Eukaryota</taxon>
        <taxon>Viridiplantae</taxon>
        <taxon>Streptophyta</taxon>
        <taxon>Embryophyta</taxon>
        <taxon>Tracheophyta</taxon>
        <taxon>Spermatophyta</taxon>
        <taxon>Magnoliopsida</taxon>
        <taxon>Ranunculales</taxon>
        <taxon>Circaeasteraceae</taxon>
        <taxon>Kingdonia</taxon>
    </lineage>
</organism>
<dbReference type="InterPro" id="IPR001471">
    <property type="entry name" value="AP2/ERF_dom"/>
</dbReference>
<dbReference type="SMART" id="SM01019">
    <property type="entry name" value="B3"/>
    <property type="match status" value="1"/>
</dbReference>
<dbReference type="Proteomes" id="UP000541444">
    <property type="component" value="Unassembled WGS sequence"/>
</dbReference>
<feature type="region of interest" description="Disordered" evidence="6">
    <location>
        <begin position="31"/>
        <end position="65"/>
    </location>
</feature>
<dbReference type="InterPro" id="IPR015300">
    <property type="entry name" value="DNA-bd_pseudobarrel_sf"/>
</dbReference>
<dbReference type="SMART" id="SM00380">
    <property type="entry name" value="AP2"/>
    <property type="match status" value="1"/>
</dbReference>
<keyword evidence="2" id="KW-0805">Transcription regulation</keyword>
<dbReference type="InterPro" id="IPR036955">
    <property type="entry name" value="AP2/ERF_dom_sf"/>
</dbReference>
<dbReference type="GO" id="GO:0003700">
    <property type="term" value="F:DNA-binding transcription factor activity"/>
    <property type="evidence" value="ECO:0007669"/>
    <property type="project" value="InterPro"/>
</dbReference>
<name>A0A7J7M0P5_9MAGN</name>
<evidence type="ECO:0000259" key="7">
    <source>
        <dbReference type="PROSITE" id="PS50863"/>
    </source>
</evidence>
<sequence length="401" mass="45060">MERYAFVLLLLSRITVEEELESMISNANMGPLAEGSDSYSSSNPNNANKRQRQETTPSSATQKTTSSAKFKGVVLQCNGHWGAQIYAKHKRIWLGTFTTARAAAMAYDSAAINISPGASHRNFPSTKLTIQEQHFQGLHSSDAVLNMIKDGSYPSKFMDFIRTRSLNTENTAEINQGRGHVSNGGFLHQQLFQKELTPSDVGKLNRLVIPKKHATKYFPAVPELSSEDDEDASMKDDTKIMIIDTEMTKWEFRYCYWKSSQSFVFTRGWNKFVKDKNLKAKDVITFYSCENREAYKVNEPLFMIDVTYSGAESSNSFDAGFEGRKVELQLGFGQRFDCVSGRGRKRSVEEEKIVLGLAPPTAEEKVVMGSKLPTMEENLFIGLALHPVEEKKGVRIFGFTV</sequence>
<dbReference type="SUPFAM" id="SSF101936">
    <property type="entry name" value="DNA-binding pseudobarrel domain"/>
    <property type="match status" value="1"/>
</dbReference>
<comment type="subcellular location">
    <subcellularLocation>
        <location evidence="1">Nucleus</location>
    </subcellularLocation>
</comment>
<evidence type="ECO:0000256" key="5">
    <source>
        <dbReference type="ARBA" id="ARBA00023242"/>
    </source>
</evidence>
<evidence type="ECO:0000313" key="10">
    <source>
        <dbReference type="Proteomes" id="UP000541444"/>
    </source>
</evidence>
<dbReference type="EMBL" id="JACGCM010001845">
    <property type="protein sequence ID" value="KAF6148451.1"/>
    <property type="molecule type" value="Genomic_DNA"/>
</dbReference>
<dbReference type="Gene3D" id="3.30.730.10">
    <property type="entry name" value="AP2/ERF domain"/>
    <property type="match status" value="1"/>
</dbReference>
<evidence type="ECO:0000256" key="2">
    <source>
        <dbReference type="ARBA" id="ARBA00023015"/>
    </source>
</evidence>
<evidence type="ECO:0000256" key="4">
    <source>
        <dbReference type="ARBA" id="ARBA00023163"/>
    </source>
</evidence>
<feature type="compositionally biased region" description="Low complexity" evidence="6">
    <location>
        <begin position="55"/>
        <end position="65"/>
    </location>
</feature>
<keyword evidence="4" id="KW-0804">Transcription</keyword>
<comment type="caution">
    <text evidence="9">The sequence shown here is derived from an EMBL/GenBank/DDBJ whole genome shotgun (WGS) entry which is preliminary data.</text>
</comment>
<protein>
    <submittedName>
        <fullName evidence="9">Uncharacterized protein</fullName>
    </submittedName>
</protein>
<accession>A0A7J7M0P5</accession>
<dbReference type="SUPFAM" id="SSF54171">
    <property type="entry name" value="DNA-binding domain"/>
    <property type="match status" value="1"/>
</dbReference>
<dbReference type="AlphaFoldDB" id="A0A7J7M0P5"/>
<dbReference type="OrthoDB" id="2020802at2759"/>
<dbReference type="PROSITE" id="PS50863">
    <property type="entry name" value="B3"/>
    <property type="match status" value="1"/>
</dbReference>
<evidence type="ECO:0000259" key="8">
    <source>
        <dbReference type="PROSITE" id="PS51032"/>
    </source>
</evidence>
<evidence type="ECO:0000256" key="3">
    <source>
        <dbReference type="ARBA" id="ARBA00023125"/>
    </source>
</evidence>
<dbReference type="GO" id="GO:0003677">
    <property type="term" value="F:DNA binding"/>
    <property type="evidence" value="ECO:0007669"/>
    <property type="project" value="UniProtKB-KW"/>
</dbReference>
<feature type="domain" description="AP2/ERF" evidence="8">
    <location>
        <begin position="69"/>
        <end position="124"/>
    </location>
</feature>
<dbReference type="InterPro" id="IPR044800">
    <property type="entry name" value="LEC2-like"/>
</dbReference>
<dbReference type="Pfam" id="PF02362">
    <property type="entry name" value="B3"/>
    <property type="match status" value="1"/>
</dbReference>
<dbReference type="GO" id="GO:0005634">
    <property type="term" value="C:nucleus"/>
    <property type="evidence" value="ECO:0007669"/>
    <property type="project" value="UniProtKB-SubCell"/>
</dbReference>
<keyword evidence="3" id="KW-0238">DNA-binding</keyword>
<gene>
    <name evidence="9" type="ORF">GIB67_038806</name>
</gene>
<dbReference type="PROSITE" id="PS51032">
    <property type="entry name" value="AP2_ERF"/>
    <property type="match status" value="1"/>
</dbReference>
<feature type="compositionally biased region" description="Polar residues" evidence="6">
    <location>
        <begin position="37"/>
        <end position="48"/>
    </location>
</feature>
<proteinExistence type="predicted"/>
<dbReference type="InterPro" id="IPR016177">
    <property type="entry name" value="DNA-bd_dom_sf"/>
</dbReference>
<reference evidence="9 10" key="1">
    <citation type="journal article" date="2020" name="IScience">
        <title>Genome Sequencing of the Endangered Kingdonia uniflora (Circaeasteraceae, Ranunculales) Reveals Potential Mechanisms of Evolutionary Specialization.</title>
        <authorList>
            <person name="Sun Y."/>
            <person name="Deng T."/>
            <person name="Zhang A."/>
            <person name="Moore M.J."/>
            <person name="Landis J.B."/>
            <person name="Lin N."/>
            <person name="Zhang H."/>
            <person name="Zhang X."/>
            <person name="Huang J."/>
            <person name="Zhang X."/>
            <person name="Sun H."/>
            <person name="Wang H."/>
        </authorList>
    </citation>
    <scope>NUCLEOTIDE SEQUENCE [LARGE SCALE GENOMIC DNA]</scope>
    <source>
        <strain evidence="9">TB1705</strain>
        <tissue evidence="9">Leaf</tissue>
    </source>
</reference>
<keyword evidence="10" id="KW-1185">Reference proteome</keyword>
<dbReference type="PANTHER" id="PTHR31140">
    <property type="entry name" value="B3 DOMAIN-CONTAINING TRANSCRIPTION FACTOR ABI3"/>
    <property type="match status" value="1"/>
</dbReference>
<evidence type="ECO:0000313" key="9">
    <source>
        <dbReference type="EMBL" id="KAF6148451.1"/>
    </source>
</evidence>